<dbReference type="SMART" id="SM00448">
    <property type="entry name" value="REC"/>
    <property type="match status" value="1"/>
</dbReference>
<evidence type="ECO:0000256" key="4">
    <source>
        <dbReference type="ARBA" id="ARBA00023125"/>
    </source>
</evidence>
<keyword evidence="2" id="KW-0902">Two-component regulatory system</keyword>
<evidence type="ECO:0000313" key="8">
    <source>
        <dbReference type="EMBL" id="SFV68617.1"/>
    </source>
</evidence>
<dbReference type="CDD" id="cd00383">
    <property type="entry name" value="trans_reg_C"/>
    <property type="match status" value="1"/>
</dbReference>
<evidence type="ECO:0000256" key="2">
    <source>
        <dbReference type="ARBA" id="ARBA00023012"/>
    </source>
</evidence>
<keyword evidence="3" id="KW-0805">Transcription regulation</keyword>
<name>A0A1W1CSE4_9ZZZZ</name>
<dbReference type="InterPro" id="IPR016032">
    <property type="entry name" value="Sig_transdc_resp-reg_C-effctor"/>
</dbReference>
<dbReference type="SMART" id="SM00862">
    <property type="entry name" value="Trans_reg_C"/>
    <property type="match status" value="1"/>
</dbReference>
<dbReference type="InterPro" id="IPR001867">
    <property type="entry name" value="OmpR/PhoB-type_DNA-bd"/>
</dbReference>
<dbReference type="AlphaFoldDB" id="A0A1W1CSE4"/>
<proteinExistence type="predicted"/>
<dbReference type="EMBL" id="FPHI01000040">
    <property type="protein sequence ID" value="SFV68617.1"/>
    <property type="molecule type" value="Genomic_DNA"/>
</dbReference>
<evidence type="ECO:0000256" key="1">
    <source>
        <dbReference type="ARBA" id="ARBA00022553"/>
    </source>
</evidence>
<organism evidence="8">
    <name type="scientific">hydrothermal vent metagenome</name>
    <dbReference type="NCBI Taxonomy" id="652676"/>
    <lineage>
        <taxon>unclassified sequences</taxon>
        <taxon>metagenomes</taxon>
        <taxon>ecological metagenomes</taxon>
    </lineage>
</organism>
<evidence type="ECO:0000259" key="7">
    <source>
        <dbReference type="PROSITE" id="PS51755"/>
    </source>
</evidence>
<keyword evidence="5" id="KW-0804">Transcription</keyword>
<dbReference type="Gene3D" id="6.10.250.690">
    <property type="match status" value="1"/>
</dbReference>
<dbReference type="InterPro" id="IPR001789">
    <property type="entry name" value="Sig_transdc_resp-reg_receiver"/>
</dbReference>
<protein>
    <submittedName>
        <fullName evidence="8">DNA-binding response regulator</fullName>
    </submittedName>
</protein>
<dbReference type="GO" id="GO:0032993">
    <property type="term" value="C:protein-DNA complex"/>
    <property type="evidence" value="ECO:0007669"/>
    <property type="project" value="TreeGrafter"/>
</dbReference>
<dbReference type="PANTHER" id="PTHR48111">
    <property type="entry name" value="REGULATOR OF RPOS"/>
    <property type="match status" value="1"/>
</dbReference>
<dbReference type="Gene3D" id="1.10.10.10">
    <property type="entry name" value="Winged helix-like DNA-binding domain superfamily/Winged helix DNA-binding domain"/>
    <property type="match status" value="1"/>
</dbReference>
<dbReference type="GO" id="GO:0006355">
    <property type="term" value="P:regulation of DNA-templated transcription"/>
    <property type="evidence" value="ECO:0007669"/>
    <property type="project" value="InterPro"/>
</dbReference>
<evidence type="ECO:0000256" key="5">
    <source>
        <dbReference type="ARBA" id="ARBA00023163"/>
    </source>
</evidence>
<dbReference type="InterPro" id="IPR036388">
    <property type="entry name" value="WH-like_DNA-bd_sf"/>
</dbReference>
<keyword evidence="4 8" id="KW-0238">DNA-binding</keyword>
<dbReference type="GO" id="GO:0000156">
    <property type="term" value="F:phosphorelay response regulator activity"/>
    <property type="evidence" value="ECO:0007669"/>
    <property type="project" value="TreeGrafter"/>
</dbReference>
<dbReference type="Gene3D" id="3.40.50.2300">
    <property type="match status" value="1"/>
</dbReference>
<sequence length="218" mass="25046">MKILIIEDDKNILSFLKRGFEEDGYIIDSAIDGVDGEYLALINQYDVIILDWMLPNKSGIEILKSLKLKGITTPIIMLTAKNMLKDKINGIKTGADDYLTKPFEYEELLVRVEALYRRSVNSGSSIIKLKNLTIDIDNKIVKKDDELLKLTRKEYELLSFFIKNRNAVISKEMIEEQLWNNETFINSNVISVTMHHLRAKIGKDMISSNRGLGYKLEI</sequence>
<feature type="domain" description="Response regulatory" evidence="6">
    <location>
        <begin position="2"/>
        <end position="116"/>
    </location>
</feature>
<evidence type="ECO:0000259" key="6">
    <source>
        <dbReference type="PROSITE" id="PS50110"/>
    </source>
</evidence>
<dbReference type="SUPFAM" id="SSF52172">
    <property type="entry name" value="CheY-like"/>
    <property type="match status" value="1"/>
</dbReference>
<dbReference type="Pfam" id="PF00486">
    <property type="entry name" value="Trans_reg_C"/>
    <property type="match status" value="1"/>
</dbReference>
<dbReference type="InterPro" id="IPR039420">
    <property type="entry name" value="WalR-like"/>
</dbReference>
<dbReference type="GO" id="GO:0000976">
    <property type="term" value="F:transcription cis-regulatory region binding"/>
    <property type="evidence" value="ECO:0007669"/>
    <property type="project" value="TreeGrafter"/>
</dbReference>
<dbReference type="PROSITE" id="PS50110">
    <property type="entry name" value="RESPONSE_REGULATORY"/>
    <property type="match status" value="1"/>
</dbReference>
<dbReference type="PANTHER" id="PTHR48111:SF22">
    <property type="entry name" value="REGULATOR OF RPOS"/>
    <property type="match status" value="1"/>
</dbReference>
<gene>
    <name evidence="8" type="ORF">MNB_SV-3-1331</name>
</gene>
<dbReference type="PROSITE" id="PS51755">
    <property type="entry name" value="OMPR_PHOB"/>
    <property type="match status" value="1"/>
</dbReference>
<evidence type="ECO:0000256" key="3">
    <source>
        <dbReference type="ARBA" id="ARBA00023015"/>
    </source>
</evidence>
<keyword evidence="1" id="KW-0597">Phosphoprotein</keyword>
<dbReference type="InterPro" id="IPR011006">
    <property type="entry name" value="CheY-like_superfamily"/>
</dbReference>
<dbReference type="FunFam" id="3.40.50.2300:FF:000001">
    <property type="entry name" value="DNA-binding response regulator PhoB"/>
    <property type="match status" value="1"/>
</dbReference>
<dbReference type="CDD" id="cd19935">
    <property type="entry name" value="REC_OmpR_CusR-like"/>
    <property type="match status" value="1"/>
</dbReference>
<accession>A0A1W1CSE4</accession>
<dbReference type="SUPFAM" id="SSF46894">
    <property type="entry name" value="C-terminal effector domain of the bipartite response regulators"/>
    <property type="match status" value="1"/>
</dbReference>
<dbReference type="Pfam" id="PF00072">
    <property type="entry name" value="Response_reg"/>
    <property type="match status" value="1"/>
</dbReference>
<dbReference type="GO" id="GO:0005829">
    <property type="term" value="C:cytosol"/>
    <property type="evidence" value="ECO:0007669"/>
    <property type="project" value="TreeGrafter"/>
</dbReference>
<reference evidence="8" key="1">
    <citation type="submission" date="2016-10" db="EMBL/GenBank/DDBJ databases">
        <authorList>
            <person name="de Groot N.N."/>
        </authorList>
    </citation>
    <scope>NUCLEOTIDE SEQUENCE</scope>
</reference>
<feature type="domain" description="OmpR/PhoB-type" evidence="7">
    <location>
        <begin position="124"/>
        <end position="218"/>
    </location>
</feature>